<name>X5HJ61_9RICK</name>
<evidence type="ECO:0000259" key="6">
    <source>
        <dbReference type="PROSITE" id="PS51898"/>
    </source>
</evidence>
<organism evidence="8 9">
    <name type="scientific">Neorickettsia helminthoeca str. Oregon</name>
    <dbReference type="NCBI Taxonomy" id="1286528"/>
    <lineage>
        <taxon>Bacteria</taxon>
        <taxon>Pseudomonadati</taxon>
        <taxon>Pseudomonadota</taxon>
        <taxon>Alphaproteobacteria</taxon>
        <taxon>Rickettsiales</taxon>
        <taxon>Anaplasmataceae</taxon>
        <taxon>Neorickettsia</taxon>
    </lineage>
</organism>
<keyword evidence="9" id="KW-1185">Reference proteome</keyword>
<dbReference type="PANTHER" id="PTHR30349:SF81">
    <property type="entry name" value="TYROSINE RECOMBINASE XERC"/>
    <property type="match status" value="1"/>
</dbReference>
<feature type="domain" description="Tyr recombinase" evidence="6">
    <location>
        <begin position="92"/>
        <end position="275"/>
    </location>
</feature>
<gene>
    <name evidence="8" type="ORF">NHE_0130</name>
</gene>
<dbReference type="PANTHER" id="PTHR30349">
    <property type="entry name" value="PHAGE INTEGRASE-RELATED"/>
    <property type="match status" value="1"/>
</dbReference>
<evidence type="ECO:0000256" key="5">
    <source>
        <dbReference type="PROSITE-ProRule" id="PRU01248"/>
    </source>
</evidence>
<dbReference type="InterPro" id="IPR004107">
    <property type="entry name" value="Integrase_SAM-like_N"/>
</dbReference>
<keyword evidence="3 5" id="KW-0238">DNA-binding</keyword>
<keyword evidence="4" id="KW-0233">DNA recombination</keyword>
<dbReference type="InterPro" id="IPR002104">
    <property type="entry name" value="Integrase_catalytic"/>
</dbReference>
<dbReference type="Pfam" id="PF02899">
    <property type="entry name" value="Phage_int_SAM_1"/>
    <property type="match status" value="1"/>
</dbReference>
<keyword evidence="1" id="KW-0159">Chromosome partition</keyword>
<dbReference type="InterPro" id="IPR013762">
    <property type="entry name" value="Integrase-like_cat_sf"/>
</dbReference>
<evidence type="ECO:0000313" key="9">
    <source>
        <dbReference type="Proteomes" id="UP000023755"/>
    </source>
</evidence>
<evidence type="ECO:0000256" key="4">
    <source>
        <dbReference type="ARBA" id="ARBA00023172"/>
    </source>
</evidence>
<dbReference type="HOGENOM" id="CLU_027562_9_0_5"/>
<dbReference type="PROSITE" id="PS51900">
    <property type="entry name" value="CB"/>
    <property type="match status" value="1"/>
</dbReference>
<dbReference type="Gene3D" id="1.10.150.130">
    <property type="match status" value="1"/>
</dbReference>
<dbReference type="GO" id="GO:0003677">
    <property type="term" value="F:DNA binding"/>
    <property type="evidence" value="ECO:0007669"/>
    <property type="project" value="UniProtKB-UniRule"/>
</dbReference>
<dbReference type="EMBL" id="CP007481">
    <property type="protein sequence ID" value="AHX11099.1"/>
    <property type="molecule type" value="Genomic_DNA"/>
</dbReference>
<dbReference type="NCBIfam" id="NF001399">
    <property type="entry name" value="PRK00283.1"/>
    <property type="match status" value="1"/>
</dbReference>
<dbReference type="GO" id="GO:0007059">
    <property type="term" value="P:chromosome segregation"/>
    <property type="evidence" value="ECO:0007669"/>
    <property type="project" value="UniProtKB-KW"/>
</dbReference>
<dbReference type="Gene3D" id="1.10.443.10">
    <property type="entry name" value="Intergrase catalytic core"/>
    <property type="match status" value="1"/>
</dbReference>
<dbReference type="PROSITE" id="PS51898">
    <property type="entry name" value="TYR_RECOMBINASE"/>
    <property type="match status" value="1"/>
</dbReference>
<dbReference type="AlphaFoldDB" id="X5HJ61"/>
<dbReference type="SUPFAM" id="SSF56349">
    <property type="entry name" value="DNA breaking-rejoining enzymes"/>
    <property type="match status" value="1"/>
</dbReference>
<evidence type="ECO:0000259" key="7">
    <source>
        <dbReference type="PROSITE" id="PS51900"/>
    </source>
</evidence>
<accession>X5HJ61</accession>
<proteinExistence type="predicted"/>
<keyword evidence="2" id="KW-0229">DNA integration</keyword>
<dbReference type="GO" id="GO:0015074">
    <property type="term" value="P:DNA integration"/>
    <property type="evidence" value="ECO:0007669"/>
    <property type="project" value="UniProtKB-KW"/>
</dbReference>
<evidence type="ECO:0000256" key="2">
    <source>
        <dbReference type="ARBA" id="ARBA00022908"/>
    </source>
</evidence>
<feature type="domain" description="Core-binding (CB)" evidence="7">
    <location>
        <begin position="1"/>
        <end position="71"/>
    </location>
</feature>
<dbReference type="KEGG" id="nhm:NHE_0130"/>
<protein>
    <submittedName>
        <fullName evidence="8">Phage integrase family protein</fullName>
    </submittedName>
</protein>
<dbReference type="InterPro" id="IPR011010">
    <property type="entry name" value="DNA_brk_join_enz"/>
</dbReference>
<reference evidence="8 9" key="1">
    <citation type="submission" date="2014-03" db="EMBL/GenBank/DDBJ databases">
        <title>Sequencing and Comparison of Genomes and Transcriptome Profiles of Human Ehrlichiosis Agents.</title>
        <authorList>
            <person name="Lin M."/>
            <person name="Daugherty S.C."/>
            <person name="Nagaraj S."/>
            <person name="Cheng Z."/>
            <person name="Xiong Q."/>
            <person name="Lin F.-Y."/>
            <person name="Sengamalay N."/>
            <person name="Ott S."/>
            <person name="Godinez A."/>
            <person name="Tallon L.J."/>
            <person name="Sadzewicz L."/>
            <person name="Fraser C.M."/>
            <person name="Dunning Hotopp J.C."/>
            <person name="Rikihisa Y."/>
        </authorList>
    </citation>
    <scope>NUCLEOTIDE SEQUENCE [LARGE SCALE GENOMIC DNA]</scope>
    <source>
        <strain evidence="8 9">Oregon</strain>
    </source>
</reference>
<dbReference type="Proteomes" id="UP000023755">
    <property type="component" value="Chromosome"/>
</dbReference>
<evidence type="ECO:0000313" key="8">
    <source>
        <dbReference type="EMBL" id="AHX11099.1"/>
    </source>
</evidence>
<dbReference type="GO" id="GO:0006310">
    <property type="term" value="P:DNA recombination"/>
    <property type="evidence" value="ECO:0007669"/>
    <property type="project" value="UniProtKB-KW"/>
</dbReference>
<sequence>MLVERNASFNTIASYKTDLVLLQKFLEETEFIQASKEDLCSYITGLKERGYSSATIRRKIATLRQFYTFLYFEKLIYINPMKDIELPKKALILPRYLIKEEIKGLLTFLGQGYPDTLRLHTMLEMLYASGMRVSELIRLKIADIGPLLKGQQHIIIQGKGRKERILPFSKRSIEVLIRYLHSHQSTSEWLFPGTGGKNRHISRQRLGQLLKELAIKCNIAPERISPHVIRHSFATHLLDRGMDIKLVQDLLGHSQITTTQIYTHVSQQELHREVISHHPLSKKNP</sequence>
<dbReference type="Pfam" id="PF00589">
    <property type="entry name" value="Phage_integrase"/>
    <property type="match status" value="1"/>
</dbReference>
<dbReference type="InterPro" id="IPR010998">
    <property type="entry name" value="Integrase_recombinase_N"/>
</dbReference>
<evidence type="ECO:0000256" key="3">
    <source>
        <dbReference type="ARBA" id="ARBA00023125"/>
    </source>
</evidence>
<dbReference type="InterPro" id="IPR044068">
    <property type="entry name" value="CB"/>
</dbReference>
<evidence type="ECO:0000256" key="1">
    <source>
        <dbReference type="ARBA" id="ARBA00022829"/>
    </source>
</evidence>
<dbReference type="InterPro" id="IPR050090">
    <property type="entry name" value="Tyrosine_recombinase_XerCD"/>
</dbReference>
<dbReference type="STRING" id="1286528.NHE_0130"/>